<dbReference type="Proteomes" id="UP001163046">
    <property type="component" value="Unassembled WGS sequence"/>
</dbReference>
<dbReference type="Gene3D" id="3.40.50.410">
    <property type="entry name" value="von Willebrand factor, type A domain"/>
    <property type="match status" value="1"/>
</dbReference>
<keyword evidence="3" id="KW-1185">Reference proteome</keyword>
<feature type="domain" description="VWFA" evidence="1">
    <location>
        <begin position="1"/>
        <end position="146"/>
    </location>
</feature>
<accession>A0A9X0CQT6</accession>
<evidence type="ECO:0000313" key="2">
    <source>
        <dbReference type="EMBL" id="KAJ7370858.1"/>
    </source>
</evidence>
<dbReference type="PROSITE" id="PS50234">
    <property type="entry name" value="VWFA"/>
    <property type="match status" value="1"/>
</dbReference>
<gene>
    <name evidence="2" type="primary">VWA2_2</name>
    <name evidence="2" type="ORF">OS493_029402</name>
</gene>
<evidence type="ECO:0000313" key="3">
    <source>
        <dbReference type="Proteomes" id="UP001163046"/>
    </source>
</evidence>
<evidence type="ECO:0000259" key="1">
    <source>
        <dbReference type="PROSITE" id="PS50234"/>
    </source>
</evidence>
<dbReference type="SUPFAM" id="SSF53300">
    <property type="entry name" value="vWA-like"/>
    <property type="match status" value="1"/>
</dbReference>
<dbReference type="InterPro" id="IPR036465">
    <property type="entry name" value="vWFA_dom_sf"/>
</dbReference>
<organism evidence="2 3">
    <name type="scientific">Desmophyllum pertusum</name>
    <dbReference type="NCBI Taxonomy" id="174260"/>
    <lineage>
        <taxon>Eukaryota</taxon>
        <taxon>Metazoa</taxon>
        <taxon>Cnidaria</taxon>
        <taxon>Anthozoa</taxon>
        <taxon>Hexacorallia</taxon>
        <taxon>Scleractinia</taxon>
        <taxon>Caryophylliina</taxon>
        <taxon>Caryophylliidae</taxon>
        <taxon>Desmophyllum</taxon>
    </lineage>
</organism>
<dbReference type="EMBL" id="MU826855">
    <property type="protein sequence ID" value="KAJ7370858.1"/>
    <property type="molecule type" value="Genomic_DNA"/>
</dbReference>
<sequence>MFRRNTHQRCCIWRYSFPGVNLDDHYNQSSLEHSIDRIVYPESLQSNLGAALLYIASNLYNISDQRPSVPRVLVILTASKSHDDITVASYLLLKYYNVTVFTIAVGGQYSLGQLKEISSDPDSEYVFTFDSGEDLSDKVAFFKEKLGQGKNISATIGILKLSALP</sequence>
<protein>
    <submittedName>
        <fullName evidence="2">von Willebrand factor A</fullName>
    </submittedName>
</protein>
<comment type="caution">
    <text evidence="2">The sequence shown here is derived from an EMBL/GenBank/DDBJ whole genome shotgun (WGS) entry which is preliminary data.</text>
</comment>
<dbReference type="InterPro" id="IPR002035">
    <property type="entry name" value="VWF_A"/>
</dbReference>
<dbReference type="InterPro" id="IPR050525">
    <property type="entry name" value="ECM_Assembly_Org"/>
</dbReference>
<dbReference type="Pfam" id="PF00092">
    <property type="entry name" value="VWA"/>
    <property type="match status" value="1"/>
</dbReference>
<dbReference type="CDD" id="cd01450">
    <property type="entry name" value="vWFA_subfamily_ECM"/>
    <property type="match status" value="1"/>
</dbReference>
<dbReference type="AlphaFoldDB" id="A0A9X0CQT6"/>
<dbReference type="PANTHER" id="PTHR24020:SF20">
    <property type="entry name" value="PH DOMAIN-CONTAINING PROTEIN"/>
    <property type="match status" value="1"/>
</dbReference>
<name>A0A9X0CQT6_9CNID</name>
<dbReference type="PANTHER" id="PTHR24020">
    <property type="entry name" value="COLLAGEN ALPHA"/>
    <property type="match status" value="1"/>
</dbReference>
<proteinExistence type="predicted"/>
<reference evidence="2" key="1">
    <citation type="submission" date="2023-01" db="EMBL/GenBank/DDBJ databases">
        <title>Genome assembly of the deep-sea coral Lophelia pertusa.</title>
        <authorList>
            <person name="Herrera S."/>
            <person name="Cordes E."/>
        </authorList>
    </citation>
    <scope>NUCLEOTIDE SEQUENCE</scope>
    <source>
        <strain evidence="2">USNM1676648</strain>
        <tissue evidence="2">Polyp</tissue>
    </source>
</reference>
<dbReference type="OrthoDB" id="5982017at2759"/>